<dbReference type="Proteomes" id="UP000187074">
    <property type="component" value="Unassembled WGS sequence"/>
</dbReference>
<evidence type="ECO:0000259" key="5">
    <source>
        <dbReference type="PROSITE" id="PS50931"/>
    </source>
</evidence>
<evidence type="ECO:0000256" key="4">
    <source>
        <dbReference type="ARBA" id="ARBA00023163"/>
    </source>
</evidence>
<dbReference type="GO" id="GO:0003700">
    <property type="term" value="F:DNA-binding transcription factor activity"/>
    <property type="evidence" value="ECO:0007669"/>
    <property type="project" value="InterPro"/>
</dbReference>
<evidence type="ECO:0000313" key="6">
    <source>
        <dbReference type="EMBL" id="OME88760.1"/>
    </source>
</evidence>
<evidence type="ECO:0000256" key="1">
    <source>
        <dbReference type="ARBA" id="ARBA00009437"/>
    </source>
</evidence>
<dbReference type="Gene3D" id="1.10.10.10">
    <property type="entry name" value="Winged helix-like DNA-binding domain superfamily/Winged helix DNA-binding domain"/>
    <property type="match status" value="1"/>
</dbReference>
<dbReference type="InterPro" id="IPR036390">
    <property type="entry name" value="WH_DNA-bd_sf"/>
</dbReference>
<dbReference type="SUPFAM" id="SSF46785">
    <property type="entry name" value="Winged helix' DNA-binding domain"/>
    <property type="match status" value="1"/>
</dbReference>
<dbReference type="Gene3D" id="3.40.190.290">
    <property type="match status" value="1"/>
</dbReference>
<dbReference type="Pfam" id="PF00126">
    <property type="entry name" value="HTH_1"/>
    <property type="match status" value="1"/>
</dbReference>
<keyword evidence="4" id="KW-0804">Transcription</keyword>
<evidence type="ECO:0000256" key="3">
    <source>
        <dbReference type="ARBA" id="ARBA00023125"/>
    </source>
</evidence>
<dbReference type="SUPFAM" id="SSF53850">
    <property type="entry name" value="Periplasmic binding protein-like II"/>
    <property type="match status" value="1"/>
</dbReference>
<dbReference type="OrthoDB" id="9803735at2"/>
<reference evidence="6 7" key="1">
    <citation type="submission" date="2016-11" db="EMBL/GenBank/DDBJ databases">
        <title>Paenibacillus species isolates.</title>
        <authorList>
            <person name="Beno S.M."/>
        </authorList>
    </citation>
    <scope>NUCLEOTIDE SEQUENCE [LARGE SCALE GENOMIC DNA]</scope>
    <source>
        <strain evidence="6 7">FSL F4-0100</strain>
    </source>
</reference>
<protein>
    <submittedName>
        <fullName evidence="6">LysR family transcriptional regulator</fullName>
    </submittedName>
</protein>
<gene>
    <name evidence="6" type="ORF">BK123_29890</name>
</gene>
<dbReference type="GO" id="GO:0000976">
    <property type="term" value="F:transcription cis-regulatory region binding"/>
    <property type="evidence" value="ECO:0007669"/>
    <property type="project" value="TreeGrafter"/>
</dbReference>
<sequence>MGLSLNLHALMLFYNVALAGSVTEASKRLNISQPAISAQIRNFEKQYNVILFEKKGRNLVLTSFGQKLFKPTEKLFLLEEQIETMIEDYHQHPQGKLRLSGNYLATSVLIPKWASLFKQRYPKVEVEITTVNSQVALERLTNYEADIAIFGNSEITNQNDHSLHCLELYQDEFKFVVAPNHKYANRQISMEDMVKEPFIMREEGSTTRKRLLELCSVQDVSPPKIELQFNGLNETIQAVVAGYGVSFVSSLVASPFIKRGELAKVDVIGVRFTNKIVLCSHDKDDLEGFIRDFISIAKKG</sequence>
<comment type="caution">
    <text evidence="6">The sequence shown here is derived from an EMBL/GenBank/DDBJ whole genome shotgun (WGS) entry which is preliminary data.</text>
</comment>
<dbReference type="PRINTS" id="PR00039">
    <property type="entry name" value="HTHLYSR"/>
</dbReference>
<evidence type="ECO:0000256" key="2">
    <source>
        <dbReference type="ARBA" id="ARBA00023015"/>
    </source>
</evidence>
<dbReference type="STRING" id="1401.BK123_29890"/>
<evidence type="ECO:0000313" key="7">
    <source>
        <dbReference type="Proteomes" id="UP000187074"/>
    </source>
</evidence>
<keyword evidence="2" id="KW-0805">Transcription regulation</keyword>
<keyword evidence="3" id="KW-0238">DNA-binding</keyword>
<dbReference type="InterPro" id="IPR000847">
    <property type="entry name" value="LysR_HTH_N"/>
</dbReference>
<dbReference type="PANTHER" id="PTHR30126:SF40">
    <property type="entry name" value="HTH-TYPE TRANSCRIPTIONAL REGULATOR GLTR"/>
    <property type="match status" value="1"/>
</dbReference>
<organism evidence="6 7">
    <name type="scientific">Paenibacillus lautus</name>
    <name type="common">Bacillus lautus</name>
    <dbReference type="NCBI Taxonomy" id="1401"/>
    <lineage>
        <taxon>Bacteria</taxon>
        <taxon>Bacillati</taxon>
        <taxon>Bacillota</taxon>
        <taxon>Bacilli</taxon>
        <taxon>Bacillales</taxon>
        <taxon>Paenibacillaceae</taxon>
        <taxon>Paenibacillus</taxon>
    </lineage>
</organism>
<dbReference type="EMBL" id="MRTF01000013">
    <property type="protein sequence ID" value="OME88760.1"/>
    <property type="molecule type" value="Genomic_DNA"/>
</dbReference>
<dbReference type="InterPro" id="IPR036388">
    <property type="entry name" value="WH-like_DNA-bd_sf"/>
</dbReference>
<dbReference type="Pfam" id="PF03466">
    <property type="entry name" value="LysR_substrate"/>
    <property type="match status" value="1"/>
</dbReference>
<dbReference type="AlphaFoldDB" id="A0A1R1AT72"/>
<dbReference type="PANTHER" id="PTHR30126">
    <property type="entry name" value="HTH-TYPE TRANSCRIPTIONAL REGULATOR"/>
    <property type="match status" value="1"/>
</dbReference>
<feature type="domain" description="HTH lysR-type" evidence="5">
    <location>
        <begin position="5"/>
        <end position="62"/>
    </location>
</feature>
<name>A0A1R1AT72_PAELA</name>
<proteinExistence type="inferred from homology"/>
<dbReference type="PROSITE" id="PS50931">
    <property type="entry name" value="HTH_LYSR"/>
    <property type="match status" value="1"/>
</dbReference>
<comment type="similarity">
    <text evidence="1">Belongs to the LysR transcriptional regulatory family.</text>
</comment>
<accession>A0A1R1AT72</accession>
<dbReference type="InterPro" id="IPR005119">
    <property type="entry name" value="LysR_subst-bd"/>
</dbReference>